<reference evidence="3 4" key="1">
    <citation type="submission" date="2018-08" db="EMBL/GenBank/DDBJ databases">
        <title>Sequencing the genomes of 1000 actinobacteria strains.</title>
        <authorList>
            <person name="Klenk H.-P."/>
        </authorList>
    </citation>
    <scope>NUCLEOTIDE SEQUENCE [LARGE SCALE GENOMIC DNA]</scope>
    <source>
        <strain evidence="3 4">DSM 43927</strain>
    </source>
</reference>
<dbReference type="InterPro" id="IPR009003">
    <property type="entry name" value="Peptidase_S1_PA"/>
</dbReference>
<dbReference type="Proteomes" id="UP000256661">
    <property type="component" value="Unassembled WGS sequence"/>
</dbReference>
<dbReference type="GO" id="GO:0004252">
    <property type="term" value="F:serine-type endopeptidase activity"/>
    <property type="evidence" value="ECO:0007669"/>
    <property type="project" value="InterPro"/>
</dbReference>
<name>A0A3D9SXL1_9ACTN</name>
<evidence type="ECO:0000256" key="2">
    <source>
        <dbReference type="SAM" id="SignalP"/>
    </source>
</evidence>
<dbReference type="InterPro" id="IPR033116">
    <property type="entry name" value="TRYPSIN_SER"/>
</dbReference>
<dbReference type="InterPro" id="IPR018114">
    <property type="entry name" value="TRYPSIN_HIS"/>
</dbReference>
<dbReference type="GO" id="GO:0006508">
    <property type="term" value="P:proteolysis"/>
    <property type="evidence" value="ECO:0007669"/>
    <property type="project" value="InterPro"/>
</dbReference>
<keyword evidence="2" id="KW-0732">Signal</keyword>
<dbReference type="SUPFAM" id="SSF50494">
    <property type="entry name" value="Trypsin-like serine proteases"/>
    <property type="match status" value="1"/>
</dbReference>
<feature type="region of interest" description="Disordered" evidence="1">
    <location>
        <begin position="489"/>
        <end position="521"/>
    </location>
</feature>
<feature type="signal peptide" evidence="2">
    <location>
        <begin position="1"/>
        <end position="21"/>
    </location>
</feature>
<dbReference type="PROSITE" id="PS00135">
    <property type="entry name" value="TRYPSIN_SER"/>
    <property type="match status" value="1"/>
</dbReference>
<evidence type="ECO:0000313" key="3">
    <source>
        <dbReference type="EMBL" id="REF00298.1"/>
    </source>
</evidence>
<dbReference type="InterPro" id="IPR043504">
    <property type="entry name" value="Peptidase_S1_PA_chymotrypsin"/>
</dbReference>
<dbReference type="PROSITE" id="PS00134">
    <property type="entry name" value="TRYPSIN_HIS"/>
    <property type="match status" value="1"/>
</dbReference>
<comment type="caution">
    <text evidence="3">The sequence shown here is derived from an EMBL/GenBank/DDBJ whole genome shotgun (WGS) entry which is preliminary data.</text>
</comment>
<sequence>MRALSLALALLGSLVAIMGVAAPVQEVHAETTGDGRFVPMVPKVLLDTRSGAGTTQVAKVPAQGSVTFQVTGVHSVPATGVSAAALTIQAYAPERWGSFTVYPSDVPTTVSTATFAGGEATTVADFTRITGTGKVTIVNKSAGATHVAVAVRGYFLDATGEGGSEYRPLATSYLYDTRFGHGAPARTTPVPGNGELTFEAAGREGIPASGATAVAVNIVAMDQTAHGFLTLTPSDVTAGAGVLNYVPGEANSTFYVVPLSATGQLKLTNHHPGTLNVSITVRGYFTGSTTDASGPRYKPMNTKVLADTLTGVGTDGDTSPIAAGASLTFEATGASGAPSNTVAAAALNIDARTPVSAGWLSVYASGSKDPNISSVVFDEGETNNGFDLVVPGVDGRITITNHSTGTVHLQVSTRGYFIHTRVEVFPATEADDNPPPISPVNSAALQEAEERAEGDPETMAPPYHDTATGRLVTPIGADRVPVDQSPIQVAENQPDDGVGDASVENTPGMEMPTEPVEDDLDPVPVESGPMRTITPRTIFVPNTTHELQRIQDEVLTLDTTQLPSADQLQSAHIQAAKNRVVIEAFSVNDAMVDALTARYGPSKIAVRVISDAEPADAMCSNGIMNRACSHHFWGGSKMATMENGSYCTMGFMWRNSYGRFGLTAGHCGQKGHWFGSWVSSGSVAARGVGVKTGWNPKVGTVYGRGDLLFVNLDYTSDGQRSSPFVFNGGSATRNILPVKGRASRRPRVGDYVCSGGATKGDLCGWKISDTSINVRYASGGLVKWAVEAKRKGVCAAGGDSGGPVFTKVKVNTHVTEWGAVAQGIISGGGGGKTCRLYFTSIHDVQTLAPGDVQRYPFR</sequence>
<feature type="chain" id="PRO_5039335098" description="Streptogrisin C" evidence="2">
    <location>
        <begin position="22"/>
        <end position="858"/>
    </location>
</feature>
<dbReference type="Gene3D" id="2.40.10.10">
    <property type="entry name" value="Trypsin-like serine proteases"/>
    <property type="match status" value="2"/>
</dbReference>
<proteinExistence type="predicted"/>
<gene>
    <name evidence="3" type="ORF">DFJ69_5829</name>
</gene>
<evidence type="ECO:0000256" key="1">
    <source>
        <dbReference type="SAM" id="MobiDB-lite"/>
    </source>
</evidence>
<organism evidence="3 4">
    <name type="scientific">Thermomonospora umbrina</name>
    <dbReference type="NCBI Taxonomy" id="111806"/>
    <lineage>
        <taxon>Bacteria</taxon>
        <taxon>Bacillati</taxon>
        <taxon>Actinomycetota</taxon>
        <taxon>Actinomycetes</taxon>
        <taxon>Streptosporangiales</taxon>
        <taxon>Thermomonosporaceae</taxon>
        <taxon>Thermomonospora</taxon>
    </lineage>
</organism>
<protein>
    <recommendedName>
        <fullName evidence="5">Streptogrisin C</fullName>
    </recommendedName>
</protein>
<evidence type="ECO:0000313" key="4">
    <source>
        <dbReference type="Proteomes" id="UP000256661"/>
    </source>
</evidence>
<keyword evidence="4" id="KW-1185">Reference proteome</keyword>
<accession>A0A3D9SXL1</accession>
<dbReference type="AlphaFoldDB" id="A0A3D9SXL1"/>
<evidence type="ECO:0008006" key="5">
    <source>
        <dbReference type="Google" id="ProtNLM"/>
    </source>
</evidence>
<dbReference type="EMBL" id="QTTT01000001">
    <property type="protein sequence ID" value="REF00298.1"/>
    <property type="molecule type" value="Genomic_DNA"/>
</dbReference>